<evidence type="ECO:0000256" key="3">
    <source>
        <dbReference type="PROSITE-ProRule" id="PRU00221"/>
    </source>
</evidence>
<dbReference type="GO" id="GO:0005634">
    <property type="term" value="C:nucleus"/>
    <property type="evidence" value="ECO:0007669"/>
    <property type="project" value="TreeGrafter"/>
</dbReference>
<feature type="region of interest" description="Disordered" evidence="4">
    <location>
        <begin position="1"/>
        <end position="32"/>
    </location>
</feature>
<dbReference type="InterPro" id="IPR020472">
    <property type="entry name" value="WD40_PAC1"/>
</dbReference>
<dbReference type="GO" id="GO:0035861">
    <property type="term" value="C:site of double-strand break"/>
    <property type="evidence" value="ECO:0007669"/>
    <property type="project" value="TreeGrafter"/>
</dbReference>
<evidence type="ECO:0000313" key="6">
    <source>
        <dbReference type="Proteomes" id="UP000268162"/>
    </source>
</evidence>
<protein>
    <submittedName>
        <fullName evidence="5">WD40-repeat-containing domain protein</fullName>
    </submittedName>
</protein>
<feature type="repeat" description="WD" evidence="3">
    <location>
        <begin position="138"/>
        <end position="180"/>
    </location>
</feature>
<dbReference type="PANTHER" id="PTHR16017:SF0">
    <property type="entry name" value="WD REPEAT-CONTAINING PROTEIN 70"/>
    <property type="match status" value="1"/>
</dbReference>
<dbReference type="SMART" id="SM00320">
    <property type="entry name" value="WD40"/>
    <property type="match status" value="4"/>
</dbReference>
<feature type="compositionally biased region" description="Low complexity" evidence="4">
    <location>
        <begin position="1"/>
        <end position="17"/>
    </location>
</feature>
<gene>
    <name evidence="5" type="ORF">BJ085DRAFT_15421</name>
</gene>
<proteinExistence type="predicted"/>
<keyword evidence="1 3" id="KW-0853">WD repeat</keyword>
<dbReference type="AlphaFoldDB" id="A0A4Q0A1R0"/>
<evidence type="ECO:0000313" key="5">
    <source>
        <dbReference type="EMBL" id="RKP39401.1"/>
    </source>
</evidence>
<keyword evidence="6" id="KW-1185">Reference proteome</keyword>
<dbReference type="Gene3D" id="2.130.10.10">
    <property type="entry name" value="YVTN repeat-like/Quinoprotein amine dehydrogenase"/>
    <property type="match status" value="2"/>
</dbReference>
<dbReference type="Proteomes" id="UP000268162">
    <property type="component" value="Unassembled WGS sequence"/>
</dbReference>
<reference evidence="6" key="1">
    <citation type="journal article" date="2018" name="Nat. Microbiol.">
        <title>Leveraging single-cell genomics to expand the fungal tree of life.</title>
        <authorList>
            <person name="Ahrendt S.R."/>
            <person name="Quandt C.A."/>
            <person name="Ciobanu D."/>
            <person name="Clum A."/>
            <person name="Salamov A."/>
            <person name="Andreopoulos B."/>
            <person name="Cheng J.F."/>
            <person name="Woyke T."/>
            <person name="Pelin A."/>
            <person name="Henrissat B."/>
            <person name="Reynolds N.K."/>
            <person name="Benny G.L."/>
            <person name="Smith M.E."/>
            <person name="James T.Y."/>
            <person name="Grigoriev I.V."/>
        </authorList>
    </citation>
    <scope>NUCLEOTIDE SEQUENCE [LARGE SCALE GENOMIC DNA]</scope>
    <source>
        <strain evidence="6">RSA 468</strain>
    </source>
</reference>
<name>A0A4Q0A1R0_9FUNG</name>
<accession>A0A4Q0A1R0</accession>
<dbReference type="InterPro" id="IPR051858">
    <property type="entry name" value="WD_repeat_GAD-1"/>
</dbReference>
<evidence type="ECO:0000256" key="2">
    <source>
        <dbReference type="ARBA" id="ARBA00022737"/>
    </source>
</evidence>
<dbReference type="InterPro" id="IPR036322">
    <property type="entry name" value="WD40_repeat_dom_sf"/>
</dbReference>
<dbReference type="PANTHER" id="PTHR16017">
    <property type="entry name" value="GASTRULATION DEFECTIVE PROTEIN 1-RELATED"/>
    <property type="match status" value="1"/>
</dbReference>
<feature type="compositionally biased region" description="Basic and acidic residues" evidence="4">
    <location>
        <begin position="481"/>
        <end position="491"/>
    </location>
</feature>
<dbReference type="PROSITE" id="PS50294">
    <property type="entry name" value="WD_REPEATS_REGION"/>
    <property type="match status" value="2"/>
</dbReference>
<dbReference type="InterPro" id="IPR015943">
    <property type="entry name" value="WD40/YVTN_repeat-like_dom_sf"/>
</dbReference>
<dbReference type="PROSITE" id="PS50082">
    <property type="entry name" value="WD_REPEATS_2"/>
    <property type="match status" value="3"/>
</dbReference>
<dbReference type="InterPro" id="IPR001680">
    <property type="entry name" value="WD40_rpt"/>
</dbReference>
<feature type="region of interest" description="Disordered" evidence="4">
    <location>
        <begin position="465"/>
        <end position="499"/>
    </location>
</feature>
<organism evidence="5 6">
    <name type="scientific">Dimargaris cristalligena</name>
    <dbReference type="NCBI Taxonomy" id="215637"/>
    <lineage>
        <taxon>Eukaryota</taxon>
        <taxon>Fungi</taxon>
        <taxon>Fungi incertae sedis</taxon>
        <taxon>Zoopagomycota</taxon>
        <taxon>Kickxellomycotina</taxon>
        <taxon>Dimargaritomycetes</taxon>
        <taxon>Dimargaritales</taxon>
        <taxon>Dimargaritaceae</taxon>
        <taxon>Dimargaris</taxon>
    </lineage>
</organism>
<evidence type="ECO:0000256" key="4">
    <source>
        <dbReference type="SAM" id="MobiDB-lite"/>
    </source>
</evidence>
<feature type="repeat" description="WD" evidence="3">
    <location>
        <begin position="244"/>
        <end position="269"/>
    </location>
</feature>
<dbReference type="PRINTS" id="PR00320">
    <property type="entry name" value="GPROTEINBRPT"/>
</dbReference>
<dbReference type="EMBL" id="ML002273">
    <property type="protein sequence ID" value="RKP39401.1"/>
    <property type="molecule type" value="Genomic_DNA"/>
</dbReference>
<dbReference type="SUPFAM" id="SSF50978">
    <property type="entry name" value="WD40 repeat-like"/>
    <property type="match status" value="1"/>
</dbReference>
<sequence length="499" mass="55154">MSRSPSSSQHSSSSSEVSDYESDTGEAGPPTTQFVELSDHRKTVGALALDPAGARLISGGHDYTIKLWDFAGMDAAFRPFRTIEPFGECPIHDIHYSLTGDRFLAVADSPSPMLFDRDGDTLEQFAKGDMYIRDQRRTAGHTMAITRVGWHPTNTNTFYTASRDGTVRIWDATQKHKQNQVLVIRPQRSTTRVSVEAALMPTNGQSIITATNDGCLSMWSTKGNPNKPTHCVAQAHAPGGSAESLALSRDQNILASRSGDDTVKLWDLRQFKLPLATRTNLPCLYSGTGLLFSPDERYIIRMLNRADLSDAYNTPIEGTSVISVLWHSRINQIICSTNKGAIRVYYDPSTSVRGAKLGVERAAKPQSRSSEASTILPHQIITPHALPMYRNTGPVGSKKRQLEKLRQDPVASRMPERPMAGHGHSGRLGHTETQHIMKSLIKNTALDEDPREALLKYAKAAEEDPYWVTPAYQKTHPRPGKRSDEGTDDNAKRKRPNPS</sequence>
<evidence type="ECO:0000256" key="1">
    <source>
        <dbReference type="ARBA" id="ARBA00022574"/>
    </source>
</evidence>
<keyword evidence="2" id="KW-0677">Repeat</keyword>
<feature type="repeat" description="WD" evidence="3">
    <location>
        <begin position="37"/>
        <end position="69"/>
    </location>
</feature>
<feature type="region of interest" description="Disordered" evidence="4">
    <location>
        <begin position="393"/>
        <end position="429"/>
    </location>
</feature>
<dbReference type="Pfam" id="PF00400">
    <property type="entry name" value="WD40"/>
    <property type="match status" value="3"/>
</dbReference>
<dbReference type="STRING" id="215637.A0A4Q0A1R0"/>